<gene>
    <name evidence="2" type="ORF">ABIV_0390</name>
    <name evidence="3" type="ORF">CRV05_10770</name>
</gene>
<dbReference type="EMBL" id="PDKM01000006">
    <property type="protein sequence ID" value="RXK09402.1"/>
    <property type="molecule type" value="Genomic_DNA"/>
</dbReference>
<feature type="transmembrane region" description="Helical" evidence="1">
    <location>
        <begin position="122"/>
        <end position="139"/>
    </location>
</feature>
<name>A0AAX2A5B6_9BACT</name>
<protein>
    <submittedName>
        <fullName evidence="2">Membrane protein</fullName>
    </submittedName>
</protein>
<dbReference type="RefSeq" id="WP_114838289.1">
    <property type="nucleotide sequence ID" value="NZ_CP031217.1"/>
</dbReference>
<evidence type="ECO:0000313" key="4">
    <source>
        <dbReference type="Proteomes" id="UP000253850"/>
    </source>
</evidence>
<feature type="transmembrane region" description="Helical" evidence="1">
    <location>
        <begin position="38"/>
        <end position="59"/>
    </location>
</feature>
<keyword evidence="1" id="KW-0812">Transmembrane</keyword>
<dbReference type="Proteomes" id="UP000289193">
    <property type="component" value="Unassembled WGS sequence"/>
</dbReference>
<dbReference type="AlphaFoldDB" id="A0AAX2A5B6"/>
<reference evidence="2 4" key="2">
    <citation type="submission" date="2018-07" db="EMBL/GenBank/DDBJ databases">
        <title>Complete genome of the Arcobacter bivalviorum type strain LMG 26154.</title>
        <authorList>
            <person name="Miller W.G."/>
            <person name="Yee E."/>
            <person name="Bono J.L."/>
        </authorList>
    </citation>
    <scope>NUCLEOTIDE SEQUENCE [LARGE SCALE GENOMIC DNA]</scope>
    <source>
        <strain evidence="2 4">LMG 26154</strain>
    </source>
</reference>
<dbReference type="Proteomes" id="UP000253850">
    <property type="component" value="Chromosome"/>
</dbReference>
<reference evidence="3 5" key="1">
    <citation type="submission" date="2017-10" db="EMBL/GenBank/DDBJ databases">
        <title>Genomics of the genus Arcobacter.</title>
        <authorList>
            <person name="Perez-Cataluna A."/>
            <person name="Figueras M.J."/>
        </authorList>
    </citation>
    <scope>NUCLEOTIDE SEQUENCE [LARGE SCALE GENOMIC DNA]</scope>
    <source>
        <strain evidence="3 5">CECT 7835</strain>
    </source>
</reference>
<evidence type="ECO:0000313" key="3">
    <source>
        <dbReference type="EMBL" id="RXK09402.1"/>
    </source>
</evidence>
<feature type="transmembrane region" description="Helical" evidence="1">
    <location>
        <begin position="71"/>
        <end position="89"/>
    </location>
</feature>
<proteinExistence type="predicted"/>
<keyword evidence="5" id="KW-1185">Reference proteome</keyword>
<keyword evidence="1" id="KW-1133">Transmembrane helix</keyword>
<dbReference type="EMBL" id="CP031217">
    <property type="protein sequence ID" value="AXH11411.1"/>
    <property type="molecule type" value="Genomic_DNA"/>
</dbReference>
<sequence length="140" mass="15105">MALIKCPECENVVSTNAKTCPQCGENLEDSLKNSLEKLGGSFVGVFLAIVIAIGVGGFFEEMNLINDNNLVLVYIIAFSTSILIIGNLMSKIVKKFGRKFETVDGGVHDYSHDKSINKINKIAFPIIAVMIVVAIGIKLG</sequence>
<keyword evidence="1" id="KW-0472">Membrane</keyword>
<evidence type="ECO:0000256" key="1">
    <source>
        <dbReference type="SAM" id="Phobius"/>
    </source>
</evidence>
<dbReference type="KEGG" id="hbv:ABIV_0390"/>
<organism evidence="3 5">
    <name type="scientific">Halarcobacter bivalviorum</name>
    <dbReference type="NCBI Taxonomy" id="663364"/>
    <lineage>
        <taxon>Bacteria</taxon>
        <taxon>Pseudomonadati</taxon>
        <taxon>Campylobacterota</taxon>
        <taxon>Epsilonproteobacteria</taxon>
        <taxon>Campylobacterales</taxon>
        <taxon>Arcobacteraceae</taxon>
        <taxon>Halarcobacter</taxon>
    </lineage>
</organism>
<accession>A0AAX2A5B6</accession>
<evidence type="ECO:0000313" key="5">
    <source>
        <dbReference type="Proteomes" id="UP000289193"/>
    </source>
</evidence>
<evidence type="ECO:0000313" key="2">
    <source>
        <dbReference type="EMBL" id="AXH11411.1"/>
    </source>
</evidence>